<evidence type="ECO:0000259" key="1">
    <source>
        <dbReference type="Pfam" id="PF02721"/>
    </source>
</evidence>
<accession>A0ABQ7ZQH5</accession>
<dbReference type="InterPro" id="IPR003871">
    <property type="entry name" value="RFA1B/D_OB_1st"/>
</dbReference>
<dbReference type="Pfam" id="PF02721">
    <property type="entry name" value="DUF223"/>
    <property type="match status" value="1"/>
</dbReference>
<sequence length="98" mass="11226">RVRVNIIRLWKLYSCAGGLTISIEMVLIDSSGDKIHASVKKDLVNLFDHFLAEGKTLTFTNFFKIVFEPNDVSEIDALRMKITNEKVLKTLFTTFVIF</sequence>
<evidence type="ECO:0000313" key="3">
    <source>
        <dbReference type="Proteomes" id="UP000824890"/>
    </source>
</evidence>
<evidence type="ECO:0000313" key="2">
    <source>
        <dbReference type="EMBL" id="KAH0882235.1"/>
    </source>
</evidence>
<feature type="non-terminal residue" evidence="2">
    <location>
        <position position="1"/>
    </location>
</feature>
<comment type="caution">
    <text evidence="2">The sequence shown here is derived from an EMBL/GenBank/DDBJ whole genome shotgun (WGS) entry which is preliminary data.</text>
</comment>
<dbReference type="EMBL" id="JAGKQM010000014">
    <property type="protein sequence ID" value="KAH0882235.1"/>
    <property type="molecule type" value="Genomic_DNA"/>
</dbReference>
<keyword evidence="3" id="KW-1185">Reference proteome</keyword>
<organism evidence="2 3">
    <name type="scientific">Brassica napus</name>
    <name type="common">Rape</name>
    <dbReference type="NCBI Taxonomy" id="3708"/>
    <lineage>
        <taxon>Eukaryota</taxon>
        <taxon>Viridiplantae</taxon>
        <taxon>Streptophyta</taxon>
        <taxon>Embryophyta</taxon>
        <taxon>Tracheophyta</taxon>
        <taxon>Spermatophyta</taxon>
        <taxon>Magnoliopsida</taxon>
        <taxon>eudicotyledons</taxon>
        <taxon>Gunneridae</taxon>
        <taxon>Pentapetalae</taxon>
        <taxon>rosids</taxon>
        <taxon>malvids</taxon>
        <taxon>Brassicales</taxon>
        <taxon>Brassicaceae</taxon>
        <taxon>Brassiceae</taxon>
        <taxon>Brassica</taxon>
    </lineage>
</organism>
<dbReference type="CDD" id="cd04480">
    <property type="entry name" value="RPA1_DBD_A_like"/>
    <property type="match status" value="1"/>
</dbReference>
<dbReference type="Proteomes" id="UP000824890">
    <property type="component" value="Unassembled WGS sequence"/>
</dbReference>
<dbReference type="InterPro" id="IPR012340">
    <property type="entry name" value="NA-bd_OB-fold"/>
</dbReference>
<reference evidence="2 3" key="1">
    <citation type="submission" date="2021-05" db="EMBL/GenBank/DDBJ databases">
        <title>Genome Assembly of Synthetic Allotetraploid Brassica napus Reveals Homoeologous Exchanges between Subgenomes.</title>
        <authorList>
            <person name="Davis J.T."/>
        </authorList>
    </citation>
    <scope>NUCLEOTIDE SEQUENCE [LARGE SCALE GENOMIC DNA]</scope>
    <source>
        <strain evidence="3">cv. Da-Ae</strain>
        <tissue evidence="2">Seedling</tissue>
    </source>
</reference>
<feature type="domain" description="Replication protein A 70 kDa DNA-binding subunit B/D first OB fold" evidence="1">
    <location>
        <begin position="2"/>
        <end position="63"/>
    </location>
</feature>
<gene>
    <name evidence="2" type="ORF">HID58_058331</name>
</gene>
<dbReference type="Gene3D" id="2.40.50.140">
    <property type="entry name" value="Nucleic acid-binding proteins"/>
    <property type="match status" value="1"/>
</dbReference>
<protein>
    <recommendedName>
        <fullName evidence="1">Replication protein A 70 kDa DNA-binding subunit B/D first OB fold domain-containing protein</fullName>
    </recommendedName>
</protein>
<name>A0ABQ7ZQH5_BRANA</name>
<proteinExistence type="predicted"/>
<dbReference type="SUPFAM" id="SSF50249">
    <property type="entry name" value="Nucleic acid-binding proteins"/>
    <property type="match status" value="1"/>
</dbReference>